<dbReference type="GO" id="GO:0102559">
    <property type="term" value="F:peptide chain release factor N(5)-glutamine methyltransferase activity"/>
    <property type="evidence" value="ECO:0007669"/>
    <property type="project" value="UniProtKB-EC"/>
</dbReference>
<feature type="domain" description="Release factor glutamine methyltransferase N-terminal" evidence="6">
    <location>
        <begin position="12"/>
        <end position="82"/>
    </location>
</feature>
<comment type="caution">
    <text evidence="4">Lacks conserved residue(s) required for the propagation of feature annotation.</text>
</comment>
<evidence type="ECO:0000313" key="7">
    <source>
        <dbReference type="EMBL" id="MBF0637117.1"/>
    </source>
</evidence>
<comment type="caution">
    <text evidence="7">The sequence shown here is derived from an EMBL/GenBank/DDBJ whole genome shotgun (WGS) entry which is preliminary data.</text>
</comment>
<feature type="binding site" evidence="4">
    <location>
        <position position="150"/>
    </location>
    <ligand>
        <name>S-adenosyl-L-methionine</name>
        <dbReference type="ChEBI" id="CHEBI:59789"/>
    </ligand>
</feature>
<comment type="catalytic activity">
    <reaction evidence="4">
        <text>L-glutaminyl-[peptide chain release factor] + S-adenosyl-L-methionine = N(5)-methyl-L-glutaminyl-[peptide chain release factor] + S-adenosyl-L-homocysteine + H(+)</text>
        <dbReference type="Rhea" id="RHEA:42896"/>
        <dbReference type="Rhea" id="RHEA-COMP:10271"/>
        <dbReference type="Rhea" id="RHEA-COMP:10272"/>
        <dbReference type="ChEBI" id="CHEBI:15378"/>
        <dbReference type="ChEBI" id="CHEBI:30011"/>
        <dbReference type="ChEBI" id="CHEBI:57856"/>
        <dbReference type="ChEBI" id="CHEBI:59789"/>
        <dbReference type="ChEBI" id="CHEBI:61891"/>
        <dbReference type="EC" id="2.1.1.297"/>
    </reaction>
</comment>
<dbReference type="InterPro" id="IPR050320">
    <property type="entry name" value="N5-glutamine_MTase"/>
</dbReference>
<dbReference type="InterPro" id="IPR025714">
    <property type="entry name" value="Methyltranfer_dom"/>
</dbReference>
<dbReference type="InterPro" id="IPR029063">
    <property type="entry name" value="SAM-dependent_MTases_sf"/>
</dbReference>
<dbReference type="InterPro" id="IPR040758">
    <property type="entry name" value="PrmC_N"/>
</dbReference>
<evidence type="ECO:0000256" key="4">
    <source>
        <dbReference type="HAMAP-Rule" id="MF_02126"/>
    </source>
</evidence>
<dbReference type="PANTHER" id="PTHR18895:SF74">
    <property type="entry name" value="MTRF1L RELEASE FACTOR GLUTAMINE METHYLTRANSFERASE"/>
    <property type="match status" value="1"/>
</dbReference>
<dbReference type="Pfam" id="PF17827">
    <property type="entry name" value="PrmC_N"/>
    <property type="match status" value="1"/>
</dbReference>
<keyword evidence="8" id="KW-1185">Reference proteome</keyword>
<dbReference type="SUPFAM" id="SSF53335">
    <property type="entry name" value="S-adenosyl-L-methionine-dependent methyltransferases"/>
    <property type="match status" value="1"/>
</dbReference>
<evidence type="ECO:0000313" key="8">
    <source>
        <dbReference type="Proteomes" id="UP000619838"/>
    </source>
</evidence>
<protein>
    <recommendedName>
        <fullName evidence="4">Release factor glutamine methyltransferase</fullName>
        <shortName evidence="4">RF MTase</shortName>
        <ecNumber evidence="4">2.1.1.297</ecNumber>
    </recommendedName>
    <alternativeName>
        <fullName evidence="4">N5-glutamine methyltransferase PrmC</fullName>
    </alternativeName>
    <alternativeName>
        <fullName evidence="4">Protein-(glutamine-N5) MTase PrmC</fullName>
    </alternativeName>
    <alternativeName>
        <fullName evidence="4">Protein-glutamine N-methyltransferase PrmC</fullName>
    </alternativeName>
</protein>
<keyword evidence="3 4" id="KW-0949">S-adenosyl-L-methionine</keyword>
<name>A0ABR9XTC5_9CHLB</name>
<dbReference type="Gene3D" id="3.40.50.150">
    <property type="entry name" value="Vaccinia Virus protein VP39"/>
    <property type="match status" value="1"/>
</dbReference>
<evidence type="ECO:0000259" key="5">
    <source>
        <dbReference type="Pfam" id="PF13847"/>
    </source>
</evidence>
<comment type="function">
    <text evidence="4">Methylates the class 1 translation termination release factors RF1/PrfA and RF2/PrfB on the glutamine residue of the universally conserved GGQ motif.</text>
</comment>
<organism evidence="7 8">
    <name type="scientific">Prosthecochloris ethylica</name>
    <dbReference type="NCBI Taxonomy" id="2743976"/>
    <lineage>
        <taxon>Bacteria</taxon>
        <taxon>Pseudomonadati</taxon>
        <taxon>Chlorobiota</taxon>
        <taxon>Chlorobiia</taxon>
        <taxon>Chlorobiales</taxon>
        <taxon>Chlorobiaceae</taxon>
        <taxon>Prosthecochloris</taxon>
    </lineage>
</organism>
<dbReference type="GO" id="GO:0032259">
    <property type="term" value="P:methylation"/>
    <property type="evidence" value="ECO:0007669"/>
    <property type="project" value="UniProtKB-KW"/>
</dbReference>
<feature type="domain" description="Methyltransferase" evidence="5">
    <location>
        <begin position="119"/>
        <end position="268"/>
    </location>
</feature>
<evidence type="ECO:0000256" key="2">
    <source>
        <dbReference type="ARBA" id="ARBA00022679"/>
    </source>
</evidence>
<feature type="binding site" evidence="4">
    <location>
        <begin position="127"/>
        <end position="131"/>
    </location>
    <ligand>
        <name>S-adenosyl-L-methionine</name>
        <dbReference type="ChEBI" id="CHEBI:59789"/>
    </ligand>
</feature>
<dbReference type="NCBIfam" id="TIGR00536">
    <property type="entry name" value="hemK_fam"/>
    <property type="match status" value="1"/>
</dbReference>
<dbReference type="InterPro" id="IPR004556">
    <property type="entry name" value="HemK-like"/>
</dbReference>
<gene>
    <name evidence="4 7" type="primary">prmC</name>
    <name evidence="7" type="ORF">INT08_08040</name>
</gene>
<dbReference type="NCBIfam" id="TIGR03534">
    <property type="entry name" value="RF_mod_PrmC"/>
    <property type="match status" value="1"/>
</dbReference>
<evidence type="ECO:0000256" key="3">
    <source>
        <dbReference type="ARBA" id="ARBA00022691"/>
    </source>
</evidence>
<comment type="similarity">
    <text evidence="4">Belongs to the protein N5-glutamine methyltransferase family. PrmC subfamily.</text>
</comment>
<proteinExistence type="inferred from homology"/>
<dbReference type="Proteomes" id="UP000619838">
    <property type="component" value="Unassembled WGS sequence"/>
</dbReference>
<dbReference type="Pfam" id="PF13847">
    <property type="entry name" value="Methyltransf_31"/>
    <property type="match status" value="1"/>
</dbReference>
<reference evidence="7 8" key="1">
    <citation type="journal article" date="2020" name="Microorganisms">
        <title>Simultaneous Genome Sequencing of Prosthecochloris ethylica and Desulfuromonas acetoxidans within a Syntrophic Mixture Reveals Unique Pili and Protein Interactions.</title>
        <authorList>
            <person name="Kyndt J.A."/>
            <person name="Van Beeumen J.J."/>
            <person name="Meyer T.E."/>
        </authorList>
    </citation>
    <scope>NUCLEOTIDE SEQUENCE [LARGE SCALE GENOMIC DNA]</scope>
    <source>
        <strain evidence="7 8">N3</strain>
    </source>
</reference>
<dbReference type="HAMAP" id="MF_02126">
    <property type="entry name" value="RF_methyltr_PrmC"/>
    <property type="match status" value="1"/>
</dbReference>
<dbReference type="InterPro" id="IPR019874">
    <property type="entry name" value="RF_methyltr_PrmC"/>
</dbReference>
<dbReference type="PANTHER" id="PTHR18895">
    <property type="entry name" value="HEMK METHYLTRANSFERASE"/>
    <property type="match status" value="1"/>
</dbReference>
<evidence type="ECO:0000256" key="1">
    <source>
        <dbReference type="ARBA" id="ARBA00022603"/>
    </source>
</evidence>
<feature type="binding site" evidence="4">
    <location>
        <position position="198"/>
    </location>
    <ligand>
        <name>S-adenosyl-L-methionine</name>
        <dbReference type="ChEBI" id="CHEBI:59789"/>
    </ligand>
</feature>
<dbReference type="EC" id="2.1.1.297" evidence="4"/>
<dbReference type="InterPro" id="IPR002052">
    <property type="entry name" value="DNA_methylase_N6_adenine_CS"/>
</dbReference>
<accession>A0ABR9XTC5</accession>
<evidence type="ECO:0000259" key="6">
    <source>
        <dbReference type="Pfam" id="PF17827"/>
    </source>
</evidence>
<keyword evidence="2 4" id="KW-0808">Transferase</keyword>
<feature type="binding site" evidence="4">
    <location>
        <begin position="198"/>
        <end position="201"/>
    </location>
    <ligand>
        <name>substrate</name>
    </ligand>
</feature>
<dbReference type="PROSITE" id="PS00092">
    <property type="entry name" value="N6_MTASE"/>
    <property type="match status" value="1"/>
</dbReference>
<dbReference type="EMBL" id="JADGII010000012">
    <property type="protein sequence ID" value="MBF0637117.1"/>
    <property type="molecule type" value="Genomic_DNA"/>
</dbReference>
<dbReference type="Gene3D" id="1.10.8.10">
    <property type="entry name" value="DNA helicase RuvA subunit, C-terminal domain"/>
    <property type="match status" value="1"/>
</dbReference>
<keyword evidence="1 4" id="KW-0489">Methyltransferase</keyword>
<sequence>MSEPAREWTAMELVKTTASFFQERGVGEPRLSAELLLGHVLREERLQLYLHHGRPVYPAELERYRELCRKRLEGWPVQYLTGEQFFLGRRFMVDSRVLIPRPETELVVEYGLERVSSRSSLSVLDVGTGSGCIAVSVALAVPDALVAAVDISEGALEVARSNARLHGVEDRVRFSRADLFSDELPVVNAGGYDLVISNPPYIPDREWEGLQIEVRGYEPRQALTVPEGMECYRALVSRSCMLLRPGGIICLELHADAARQVKEMLEEKGFADVAVLQDYSGFDRIALGRRIA</sequence>
<dbReference type="CDD" id="cd02440">
    <property type="entry name" value="AdoMet_MTases"/>
    <property type="match status" value="1"/>
</dbReference>